<proteinExistence type="predicted"/>
<organism evidence="1 2">
    <name type="scientific">Perkinsus olseni</name>
    <name type="common">Perkinsus atlanticus</name>
    <dbReference type="NCBI Taxonomy" id="32597"/>
    <lineage>
        <taxon>Eukaryota</taxon>
        <taxon>Sar</taxon>
        <taxon>Alveolata</taxon>
        <taxon>Perkinsozoa</taxon>
        <taxon>Perkinsea</taxon>
        <taxon>Perkinsida</taxon>
        <taxon>Perkinsidae</taxon>
        <taxon>Perkinsus</taxon>
    </lineage>
</organism>
<dbReference type="Proteomes" id="UP000553632">
    <property type="component" value="Unassembled WGS sequence"/>
</dbReference>
<dbReference type="Pfam" id="PF03917">
    <property type="entry name" value="GSH_synth_ATP"/>
    <property type="match status" value="1"/>
</dbReference>
<accession>A0A7J6SEM9</accession>
<dbReference type="InterPro" id="IPR005615">
    <property type="entry name" value="Glutathione_synthase"/>
</dbReference>
<dbReference type="AlphaFoldDB" id="A0A7J6SEM9"/>
<dbReference type="GO" id="GO:0004363">
    <property type="term" value="F:glutathione synthase activity"/>
    <property type="evidence" value="ECO:0007669"/>
    <property type="project" value="InterPro"/>
</dbReference>
<feature type="non-terminal residue" evidence="1">
    <location>
        <position position="171"/>
    </location>
</feature>
<name>A0A7J6SEM9_PEROL</name>
<sequence>MVMNGPFRVRADSEQSRDVHACELVRPAVIISELTIQGYGLGLNGSQDGDSDEPFKTGLMPMTLLPRPFPTEQFNYVYHASAVVARLIDTAAVDSAWVGDRVSTVPSLDRRLVDTWRQVYLEGRERHEDQIRLHLMRLDYSPGAPSGPSASLKAVHVTPELATAAQRVSCL</sequence>
<dbReference type="EMBL" id="JABANO010019048">
    <property type="protein sequence ID" value="KAF4730816.1"/>
    <property type="molecule type" value="Genomic_DNA"/>
</dbReference>
<protein>
    <submittedName>
        <fullName evidence="1">Uncharacterized protein</fullName>
    </submittedName>
</protein>
<evidence type="ECO:0000313" key="1">
    <source>
        <dbReference type="EMBL" id="KAF4730816.1"/>
    </source>
</evidence>
<gene>
    <name evidence="1" type="ORF">FOZ63_025681</name>
</gene>
<evidence type="ECO:0000313" key="2">
    <source>
        <dbReference type="Proteomes" id="UP000553632"/>
    </source>
</evidence>
<keyword evidence="2" id="KW-1185">Reference proteome</keyword>
<reference evidence="1 2" key="1">
    <citation type="submission" date="2020-04" db="EMBL/GenBank/DDBJ databases">
        <title>Perkinsus olseni comparative genomics.</title>
        <authorList>
            <person name="Bogema D.R."/>
        </authorList>
    </citation>
    <scope>NUCLEOTIDE SEQUENCE [LARGE SCALE GENOMIC DNA]</scope>
    <source>
        <strain evidence="1 2">ATCC PRA-207</strain>
    </source>
</reference>
<dbReference type="SUPFAM" id="SSF56059">
    <property type="entry name" value="Glutathione synthetase ATP-binding domain-like"/>
    <property type="match status" value="1"/>
</dbReference>
<comment type="caution">
    <text evidence="1">The sequence shown here is derived from an EMBL/GenBank/DDBJ whole genome shotgun (WGS) entry which is preliminary data.</text>
</comment>
<dbReference type="GO" id="GO:0005524">
    <property type="term" value="F:ATP binding"/>
    <property type="evidence" value="ECO:0007669"/>
    <property type="project" value="InterPro"/>
</dbReference>